<keyword evidence="2" id="KW-1185">Reference proteome</keyword>
<sequence length="121" mass="13970">MYLLKLYYESTTILLQELSNIMVTDEICFSFLWAIFGLYADAHFCSQISLITLASCNTHGNTHHWVFIKTFTGKRTSISTRFIVLVHETRYADRCKQKHILLSSRTGHHEGKLPAMDEVIT</sequence>
<dbReference type="AlphaFoldDB" id="A0A087UDS2"/>
<gene>
    <name evidence="1" type="ORF">X975_21236</name>
</gene>
<feature type="non-terminal residue" evidence="1">
    <location>
        <position position="121"/>
    </location>
</feature>
<accession>A0A087UDS2</accession>
<organism evidence="1 2">
    <name type="scientific">Stegodyphus mimosarum</name>
    <name type="common">African social velvet spider</name>
    <dbReference type="NCBI Taxonomy" id="407821"/>
    <lineage>
        <taxon>Eukaryota</taxon>
        <taxon>Metazoa</taxon>
        <taxon>Ecdysozoa</taxon>
        <taxon>Arthropoda</taxon>
        <taxon>Chelicerata</taxon>
        <taxon>Arachnida</taxon>
        <taxon>Araneae</taxon>
        <taxon>Araneomorphae</taxon>
        <taxon>Entelegynae</taxon>
        <taxon>Eresoidea</taxon>
        <taxon>Eresidae</taxon>
        <taxon>Stegodyphus</taxon>
    </lineage>
</organism>
<dbReference type="EMBL" id="KK119375">
    <property type="protein sequence ID" value="KFM75511.1"/>
    <property type="molecule type" value="Genomic_DNA"/>
</dbReference>
<dbReference type="Proteomes" id="UP000054359">
    <property type="component" value="Unassembled WGS sequence"/>
</dbReference>
<evidence type="ECO:0000313" key="2">
    <source>
        <dbReference type="Proteomes" id="UP000054359"/>
    </source>
</evidence>
<protein>
    <submittedName>
        <fullName evidence="1">Uncharacterized protein</fullName>
    </submittedName>
</protein>
<name>A0A087UDS2_STEMI</name>
<evidence type="ECO:0000313" key="1">
    <source>
        <dbReference type="EMBL" id="KFM75511.1"/>
    </source>
</evidence>
<proteinExistence type="predicted"/>
<reference evidence="1 2" key="1">
    <citation type="submission" date="2013-11" db="EMBL/GenBank/DDBJ databases">
        <title>Genome sequencing of Stegodyphus mimosarum.</title>
        <authorList>
            <person name="Bechsgaard J."/>
        </authorList>
    </citation>
    <scope>NUCLEOTIDE SEQUENCE [LARGE SCALE GENOMIC DNA]</scope>
</reference>